<proteinExistence type="inferred from homology"/>
<keyword evidence="3 7" id="KW-0547">Nucleotide-binding</keyword>
<dbReference type="InterPro" id="IPR003439">
    <property type="entry name" value="ABC_transporter-like_ATP-bd"/>
</dbReference>
<dbReference type="GO" id="GO:0015594">
    <property type="term" value="F:ABC-type putrescine transporter activity"/>
    <property type="evidence" value="ECO:0007669"/>
    <property type="project" value="InterPro"/>
</dbReference>
<comment type="similarity">
    <text evidence="7">Belongs to the ABC transporter superfamily. Spermidine/putrescine importer (TC 3.A.1.11.1) family.</text>
</comment>
<protein>
    <recommendedName>
        <fullName evidence="7">Spermidine/putrescine import ATP-binding protein PotA</fullName>
        <ecNumber evidence="7">7.6.2.11</ecNumber>
    </recommendedName>
</protein>
<reference evidence="9 10" key="1">
    <citation type="submission" date="2019-03" db="EMBL/GenBank/DDBJ databases">
        <title>Genomic Encyclopedia of Type Strains, Phase IV (KMG-IV): sequencing the most valuable type-strain genomes for metagenomic binning, comparative biology and taxonomic classification.</title>
        <authorList>
            <person name="Goeker M."/>
        </authorList>
    </citation>
    <scope>NUCLEOTIDE SEQUENCE [LARGE SCALE GENOMIC DNA]</scope>
    <source>
        <strain evidence="9 10">DSM 24984</strain>
    </source>
</reference>
<keyword evidence="5 7" id="KW-1278">Translocase</keyword>
<dbReference type="InterPro" id="IPR003593">
    <property type="entry name" value="AAA+_ATPase"/>
</dbReference>
<dbReference type="Gene3D" id="2.40.50.100">
    <property type="match status" value="1"/>
</dbReference>
<dbReference type="RefSeq" id="WP_132873071.1">
    <property type="nucleotide sequence ID" value="NZ_SMGG01000004.1"/>
</dbReference>
<evidence type="ECO:0000256" key="5">
    <source>
        <dbReference type="ARBA" id="ARBA00022967"/>
    </source>
</evidence>
<evidence type="ECO:0000313" key="9">
    <source>
        <dbReference type="EMBL" id="TCK60393.1"/>
    </source>
</evidence>
<dbReference type="OrthoDB" id="9802264at2"/>
<dbReference type="AlphaFoldDB" id="A0A4R1K970"/>
<dbReference type="SUPFAM" id="SSF52540">
    <property type="entry name" value="P-loop containing nucleoside triphosphate hydrolases"/>
    <property type="match status" value="1"/>
</dbReference>
<comment type="subunit">
    <text evidence="7">The complex is composed of two ATP-binding proteins (PotA), two transmembrane proteins (PotB and PotC) and a solute-binding protein (PotD).</text>
</comment>
<gene>
    <name evidence="7" type="primary">potA</name>
    <name evidence="9" type="ORF">C8D98_1265</name>
</gene>
<evidence type="ECO:0000256" key="6">
    <source>
        <dbReference type="ARBA" id="ARBA00023136"/>
    </source>
</evidence>
<dbReference type="Pfam" id="PF08402">
    <property type="entry name" value="TOBE_2"/>
    <property type="match status" value="1"/>
</dbReference>
<feature type="domain" description="ABC transporter" evidence="8">
    <location>
        <begin position="8"/>
        <end position="238"/>
    </location>
</feature>
<dbReference type="GO" id="GO:0016887">
    <property type="term" value="F:ATP hydrolysis activity"/>
    <property type="evidence" value="ECO:0007669"/>
    <property type="project" value="InterPro"/>
</dbReference>
<dbReference type="Gene3D" id="3.40.50.300">
    <property type="entry name" value="P-loop containing nucleotide triphosphate hydrolases"/>
    <property type="match status" value="1"/>
</dbReference>
<evidence type="ECO:0000256" key="4">
    <source>
        <dbReference type="ARBA" id="ARBA00022840"/>
    </source>
</evidence>
<keyword evidence="6 7" id="KW-0472">Membrane</keyword>
<dbReference type="EMBL" id="SMGG01000004">
    <property type="protein sequence ID" value="TCK60393.1"/>
    <property type="molecule type" value="Genomic_DNA"/>
</dbReference>
<evidence type="ECO:0000256" key="3">
    <source>
        <dbReference type="ARBA" id="ARBA00022741"/>
    </source>
</evidence>
<evidence type="ECO:0000259" key="8">
    <source>
        <dbReference type="PROSITE" id="PS50893"/>
    </source>
</evidence>
<dbReference type="Pfam" id="PF00005">
    <property type="entry name" value="ABC_tran"/>
    <property type="match status" value="1"/>
</dbReference>
<dbReference type="InterPro" id="IPR017879">
    <property type="entry name" value="PotA_ATP-bd"/>
</dbReference>
<sequence length="364" mass="40686">MNSASDIVRLENISKSFGGHGVVHNLDLIIKDGEFVTLLGPSGCGKTTLLRIIAGLETQDSGKVFIGGKDVSTIPPNKREVNTVFQSYALFPHMSVYDNVAFGLKMEKTPKNEINERVMAALETVMLTGFASRMPQNLSGGQQQRVAIARAIVKRPKVLLLDEPLSALDYKLRKQMQTELKHIQRKLGITFIFVTHDQEEALSMSDRVVVMNEGVIQQDATPKEVYENPKNMFVAKFVGEINVLQATIEKTEAGKLRANVEGRQCSLTRKHSFVEGDKVKLLLRPEDIRLEHIKDADSDYPLQGIIEETTYKGATLDSIVRLDSGTQIMASEFFDEDDPEFEYKSGEKVAVKWVDGWEVLLPDD</sequence>
<dbReference type="GO" id="GO:0005524">
    <property type="term" value="F:ATP binding"/>
    <property type="evidence" value="ECO:0007669"/>
    <property type="project" value="UniProtKB-KW"/>
</dbReference>
<dbReference type="InterPro" id="IPR050093">
    <property type="entry name" value="ABC_SmlMolc_Importer"/>
</dbReference>
<dbReference type="InterPro" id="IPR017871">
    <property type="entry name" value="ABC_transporter-like_CS"/>
</dbReference>
<name>A0A4R1K970_9BACT</name>
<evidence type="ECO:0000256" key="7">
    <source>
        <dbReference type="RuleBase" id="RU364083"/>
    </source>
</evidence>
<dbReference type="InterPro" id="IPR027417">
    <property type="entry name" value="P-loop_NTPase"/>
</dbReference>
<dbReference type="PROSITE" id="PS00211">
    <property type="entry name" value="ABC_TRANSPORTER_1"/>
    <property type="match status" value="1"/>
</dbReference>
<dbReference type="NCBIfam" id="NF006987">
    <property type="entry name" value="PRK09452.1"/>
    <property type="match status" value="1"/>
</dbReference>
<dbReference type="SUPFAM" id="SSF50331">
    <property type="entry name" value="MOP-like"/>
    <property type="match status" value="1"/>
</dbReference>
<comment type="function">
    <text evidence="7">Part of the ABC transporter complex PotABCD involved in spermidine/putrescine import. Responsible for energy coupling to the transport system.</text>
</comment>
<dbReference type="PROSITE" id="PS50893">
    <property type="entry name" value="ABC_TRANSPORTER_2"/>
    <property type="match status" value="1"/>
</dbReference>
<dbReference type="InterPro" id="IPR005893">
    <property type="entry name" value="PotA-like"/>
</dbReference>
<keyword evidence="10" id="KW-1185">Reference proteome</keyword>
<dbReference type="PANTHER" id="PTHR42781">
    <property type="entry name" value="SPERMIDINE/PUTRESCINE IMPORT ATP-BINDING PROTEIN POTA"/>
    <property type="match status" value="1"/>
</dbReference>
<dbReference type="FunFam" id="3.40.50.300:FF:000133">
    <property type="entry name" value="Spermidine/putrescine import ATP-binding protein PotA"/>
    <property type="match status" value="1"/>
</dbReference>
<keyword evidence="4 7" id="KW-0067">ATP-binding</keyword>
<dbReference type="PANTHER" id="PTHR42781:SF4">
    <property type="entry name" value="SPERMIDINE_PUTRESCINE IMPORT ATP-BINDING PROTEIN POTA"/>
    <property type="match status" value="1"/>
</dbReference>
<dbReference type="CDD" id="cd03300">
    <property type="entry name" value="ABC_PotA_N"/>
    <property type="match status" value="1"/>
</dbReference>
<dbReference type="Proteomes" id="UP000294614">
    <property type="component" value="Unassembled WGS sequence"/>
</dbReference>
<dbReference type="NCBIfam" id="TIGR01187">
    <property type="entry name" value="potA"/>
    <property type="match status" value="1"/>
</dbReference>
<dbReference type="GO" id="GO:0043190">
    <property type="term" value="C:ATP-binding cassette (ABC) transporter complex"/>
    <property type="evidence" value="ECO:0007669"/>
    <property type="project" value="InterPro"/>
</dbReference>
<keyword evidence="2 7" id="KW-1003">Cell membrane</keyword>
<dbReference type="InterPro" id="IPR008995">
    <property type="entry name" value="Mo/tungstate-bd_C_term_dom"/>
</dbReference>
<organism evidence="9 10">
    <name type="scientific">Seleniivibrio woodruffii</name>
    <dbReference type="NCBI Taxonomy" id="1078050"/>
    <lineage>
        <taxon>Bacteria</taxon>
        <taxon>Pseudomonadati</taxon>
        <taxon>Deferribacterota</taxon>
        <taxon>Deferribacteres</taxon>
        <taxon>Deferribacterales</taxon>
        <taxon>Geovibrionaceae</taxon>
        <taxon>Seleniivibrio</taxon>
    </lineage>
</organism>
<dbReference type="InterPro" id="IPR013611">
    <property type="entry name" value="Transp-assoc_OB_typ2"/>
</dbReference>
<comment type="catalytic activity">
    <reaction evidence="7">
        <text>ATP + H2O + polyamine-[polyamine-binding protein]Side 1 = ADP + phosphate + polyamineSide 2 + [polyamine-binding protein]Side 1.</text>
        <dbReference type="EC" id="7.6.2.11"/>
    </reaction>
</comment>
<evidence type="ECO:0000313" key="10">
    <source>
        <dbReference type="Proteomes" id="UP000294614"/>
    </source>
</evidence>
<accession>A0A4R1K970</accession>
<evidence type="ECO:0000256" key="1">
    <source>
        <dbReference type="ARBA" id="ARBA00022448"/>
    </source>
</evidence>
<dbReference type="EC" id="7.6.2.11" evidence="7"/>
<dbReference type="SMART" id="SM00382">
    <property type="entry name" value="AAA"/>
    <property type="match status" value="1"/>
</dbReference>
<evidence type="ECO:0000256" key="2">
    <source>
        <dbReference type="ARBA" id="ARBA00022475"/>
    </source>
</evidence>
<keyword evidence="1 7" id="KW-0813">Transport</keyword>
<comment type="caution">
    <text evidence="9">The sequence shown here is derived from an EMBL/GenBank/DDBJ whole genome shotgun (WGS) entry which is preliminary data.</text>
</comment>